<reference evidence="2 3" key="1">
    <citation type="submission" date="2021-08" db="EMBL/GenBank/DDBJ databases">
        <title>Draft Genome Sequence of Phanerochaete sordida strain YK-624.</title>
        <authorList>
            <person name="Mori T."/>
            <person name="Dohra H."/>
            <person name="Suzuki T."/>
            <person name="Kawagishi H."/>
            <person name="Hirai H."/>
        </authorList>
    </citation>
    <scope>NUCLEOTIDE SEQUENCE [LARGE SCALE GENOMIC DNA]</scope>
    <source>
        <strain evidence="2 3">YK-624</strain>
    </source>
</reference>
<dbReference type="OrthoDB" id="3262135at2759"/>
<feature type="compositionally biased region" description="Pro residues" evidence="1">
    <location>
        <begin position="1"/>
        <end position="11"/>
    </location>
</feature>
<protein>
    <submittedName>
        <fullName evidence="2">Uncharacterized protein</fullName>
    </submittedName>
</protein>
<feature type="compositionally biased region" description="Low complexity" evidence="1">
    <location>
        <begin position="195"/>
        <end position="205"/>
    </location>
</feature>
<dbReference type="EMBL" id="BPQB01000087">
    <property type="protein sequence ID" value="GJE98404.1"/>
    <property type="molecule type" value="Genomic_DNA"/>
</dbReference>
<feature type="region of interest" description="Disordered" evidence="1">
    <location>
        <begin position="256"/>
        <end position="296"/>
    </location>
</feature>
<proteinExistence type="predicted"/>
<feature type="region of interest" description="Disordered" evidence="1">
    <location>
        <begin position="72"/>
        <end position="100"/>
    </location>
</feature>
<evidence type="ECO:0000256" key="1">
    <source>
        <dbReference type="SAM" id="MobiDB-lite"/>
    </source>
</evidence>
<comment type="caution">
    <text evidence="2">The sequence shown here is derived from an EMBL/GenBank/DDBJ whole genome shotgun (WGS) entry which is preliminary data.</text>
</comment>
<keyword evidence="3" id="KW-1185">Reference proteome</keyword>
<feature type="region of interest" description="Disordered" evidence="1">
    <location>
        <begin position="1"/>
        <end position="20"/>
    </location>
</feature>
<sequence length="357" mass="38667">MATYYRPPPPRVAVNTAQQSGESLLTHTYEQPSQEVQDQSIYIFPVPSTIPSSPGGSSAFSVPSDITENLTISSVGRSRHSSISSQFTDRSRSHDGSATRLSYVDEDEEAVFSPMVDIGFDPEVEVWEWSETEAGDDLSVADGSWSFAAGESTDTLSERHGSITRRPSMSRAILARRDSRAAHPHSTYTRPRTQSSTSAHSSHASRYTPHPRVRVPLLSFVASFFSLDLDDPALRLLTHSTHDSILFPGQPGLLHDAHLPSTPLQSADTFDDDASSSASSEEDEPHGELRLLTSGEPGMKSVREGLAAICESPLASPLALPGWTSWTSICRLVGDVWTHGGQAWREFGGSDDTQGAS</sequence>
<feature type="region of interest" description="Disordered" evidence="1">
    <location>
        <begin position="176"/>
        <end position="208"/>
    </location>
</feature>
<feature type="compositionally biased region" description="Low complexity" evidence="1">
    <location>
        <begin position="72"/>
        <end position="85"/>
    </location>
</feature>
<feature type="compositionally biased region" description="Acidic residues" evidence="1">
    <location>
        <begin position="269"/>
        <end position="285"/>
    </location>
</feature>
<gene>
    <name evidence="2" type="ORF">PsYK624_146330</name>
</gene>
<name>A0A9P3GS57_9APHY</name>
<evidence type="ECO:0000313" key="2">
    <source>
        <dbReference type="EMBL" id="GJE98404.1"/>
    </source>
</evidence>
<accession>A0A9P3GS57</accession>
<dbReference type="AlphaFoldDB" id="A0A9P3GS57"/>
<dbReference type="Proteomes" id="UP000703269">
    <property type="component" value="Unassembled WGS sequence"/>
</dbReference>
<organism evidence="2 3">
    <name type="scientific">Phanerochaete sordida</name>
    <dbReference type="NCBI Taxonomy" id="48140"/>
    <lineage>
        <taxon>Eukaryota</taxon>
        <taxon>Fungi</taxon>
        <taxon>Dikarya</taxon>
        <taxon>Basidiomycota</taxon>
        <taxon>Agaricomycotina</taxon>
        <taxon>Agaricomycetes</taxon>
        <taxon>Polyporales</taxon>
        <taxon>Phanerochaetaceae</taxon>
        <taxon>Phanerochaete</taxon>
    </lineage>
</organism>
<evidence type="ECO:0000313" key="3">
    <source>
        <dbReference type="Proteomes" id="UP000703269"/>
    </source>
</evidence>